<feature type="non-terminal residue" evidence="1">
    <location>
        <position position="1"/>
    </location>
</feature>
<gene>
    <name evidence="1" type="ORF">S12H4_20708</name>
</gene>
<proteinExistence type="predicted"/>
<comment type="caution">
    <text evidence="1">The sequence shown here is derived from an EMBL/GenBank/DDBJ whole genome shotgun (WGS) entry which is preliminary data.</text>
</comment>
<reference evidence="1" key="1">
    <citation type="journal article" date="2014" name="Front. Microbiol.">
        <title>High frequency of phylogenetically diverse reductive dehalogenase-homologous genes in deep subseafloor sedimentary metagenomes.</title>
        <authorList>
            <person name="Kawai M."/>
            <person name="Futagami T."/>
            <person name="Toyoda A."/>
            <person name="Takaki Y."/>
            <person name="Nishi S."/>
            <person name="Hori S."/>
            <person name="Arai W."/>
            <person name="Tsubouchi T."/>
            <person name="Morono Y."/>
            <person name="Uchiyama I."/>
            <person name="Ito T."/>
            <person name="Fujiyama A."/>
            <person name="Inagaki F."/>
            <person name="Takami H."/>
        </authorList>
    </citation>
    <scope>NUCLEOTIDE SEQUENCE</scope>
    <source>
        <strain evidence="1">Expedition CK06-06</strain>
    </source>
</reference>
<organism evidence="1">
    <name type="scientific">marine sediment metagenome</name>
    <dbReference type="NCBI Taxonomy" id="412755"/>
    <lineage>
        <taxon>unclassified sequences</taxon>
        <taxon>metagenomes</taxon>
        <taxon>ecological metagenomes</taxon>
    </lineage>
</organism>
<evidence type="ECO:0000313" key="1">
    <source>
        <dbReference type="EMBL" id="GAI77510.1"/>
    </source>
</evidence>
<protein>
    <submittedName>
        <fullName evidence="1">Uncharacterized protein</fullName>
    </submittedName>
</protein>
<dbReference type="EMBL" id="BARW01010539">
    <property type="protein sequence ID" value="GAI77510.1"/>
    <property type="molecule type" value="Genomic_DNA"/>
</dbReference>
<sequence>CGEEFMANNKEVEYNGFATPCLILEGSDKGNRGNIIDPYAKTEEQDGLLCGEWSRGLEDGLIHIYLWKPVAALCNEREEWAAKLTSLKEPIDYMPLPGAEVETSVSKRKPAPVPKRKVVLDPVTKQFKLI</sequence>
<accession>X1SQA3</accession>
<name>X1SQA3_9ZZZZ</name>
<dbReference type="AlphaFoldDB" id="X1SQA3"/>